<dbReference type="Proteomes" id="UP000620559">
    <property type="component" value="Unassembled WGS sequence"/>
</dbReference>
<gene>
    <name evidence="2" type="ORF">IQ247_27090</name>
</gene>
<organism evidence="2 3">
    <name type="scientific">Plectonema cf. radiosum LEGE 06105</name>
    <dbReference type="NCBI Taxonomy" id="945769"/>
    <lineage>
        <taxon>Bacteria</taxon>
        <taxon>Bacillati</taxon>
        <taxon>Cyanobacteriota</taxon>
        <taxon>Cyanophyceae</taxon>
        <taxon>Oscillatoriophycideae</taxon>
        <taxon>Oscillatoriales</taxon>
        <taxon>Microcoleaceae</taxon>
        <taxon>Plectonema</taxon>
    </lineage>
</organism>
<accession>A0A8J7JVX7</accession>
<feature type="transmembrane region" description="Helical" evidence="1">
    <location>
        <begin position="61"/>
        <end position="80"/>
    </location>
</feature>
<keyword evidence="3" id="KW-1185">Reference proteome</keyword>
<dbReference type="RefSeq" id="WP_193924766.1">
    <property type="nucleotide sequence ID" value="NZ_JADEWL010000153.1"/>
</dbReference>
<reference evidence="2" key="1">
    <citation type="submission" date="2020-10" db="EMBL/GenBank/DDBJ databases">
        <authorList>
            <person name="Castelo-Branco R."/>
            <person name="Eusebio N."/>
            <person name="Adriana R."/>
            <person name="Vieira A."/>
            <person name="Brugerolle De Fraissinette N."/>
            <person name="Rezende De Castro R."/>
            <person name="Schneider M.P."/>
            <person name="Vasconcelos V."/>
            <person name="Leao P.N."/>
        </authorList>
    </citation>
    <scope>NUCLEOTIDE SEQUENCE</scope>
    <source>
        <strain evidence="2">LEGE 06105</strain>
    </source>
</reference>
<dbReference type="EMBL" id="JADEWL010000153">
    <property type="protein sequence ID" value="MBE9216284.1"/>
    <property type="molecule type" value="Genomic_DNA"/>
</dbReference>
<feature type="transmembrane region" description="Helical" evidence="1">
    <location>
        <begin position="92"/>
        <end position="119"/>
    </location>
</feature>
<evidence type="ECO:0000313" key="2">
    <source>
        <dbReference type="EMBL" id="MBE9216284.1"/>
    </source>
</evidence>
<evidence type="ECO:0000313" key="3">
    <source>
        <dbReference type="Proteomes" id="UP000620559"/>
    </source>
</evidence>
<sequence>MSLSNLQRVQFISLGFSLFISIAWGIFAYQVSPLRDPSFQPNSANAGSLVPWLSAVSEDNWLLTANILAFSLSTNITFIFTQQIRYRGSNRLIRFIATTGVWMILFIIFWYIFMFYLLAQWLVD</sequence>
<keyword evidence="1" id="KW-0472">Membrane</keyword>
<keyword evidence="1" id="KW-1133">Transmembrane helix</keyword>
<name>A0A8J7JVX7_9CYAN</name>
<protein>
    <submittedName>
        <fullName evidence="2">Uncharacterized protein</fullName>
    </submittedName>
</protein>
<evidence type="ECO:0000256" key="1">
    <source>
        <dbReference type="SAM" id="Phobius"/>
    </source>
</evidence>
<dbReference type="AlphaFoldDB" id="A0A8J7JVX7"/>
<keyword evidence="1" id="KW-0812">Transmembrane</keyword>
<feature type="transmembrane region" description="Helical" evidence="1">
    <location>
        <begin position="12"/>
        <end position="31"/>
    </location>
</feature>
<comment type="caution">
    <text evidence="2">The sequence shown here is derived from an EMBL/GenBank/DDBJ whole genome shotgun (WGS) entry which is preliminary data.</text>
</comment>
<proteinExistence type="predicted"/>